<evidence type="ECO:0000259" key="1">
    <source>
        <dbReference type="Pfam" id="PF08241"/>
    </source>
</evidence>
<feature type="domain" description="Methyltransferase type 11" evidence="1">
    <location>
        <begin position="45"/>
        <end position="134"/>
    </location>
</feature>
<evidence type="ECO:0000313" key="2">
    <source>
        <dbReference type="EMBL" id="MFB9631125.1"/>
    </source>
</evidence>
<dbReference type="CDD" id="cd02440">
    <property type="entry name" value="AdoMet_MTases"/>
    <property type="match status" value="1"/>
</dbReference>
<keyword evidence="2" id="KW-0808">Transferase</keyword>
<accession>A0ABV5SHF9</accession>
<name>A0ABV5SHF9_9ACTN</name>
<dbReference type="GO" id="GO:0008168">
    <property type="term" value="F:methyltransferase activity"/>
    <property type="evidence" value="ECO:0007669"/>
    <property type="project" value="UniProtKB-KW"/>
</dbReference>
<evidence type="ECO:0000313" key="3">
    <source>
        <dbReference type="Proteomes" id="UP001589532"/>
    </source>
</evidence>
<dbReference type="InterPro" id="IPR029063">
    <property type="entry name" value="SAM-dependent_MTases_sf"/>
</dbReference>
<proteinExistence type="predicted"/>
<sequence length="253" mass="28171">MARIAYDDQTAAAYKAVREVPRDGLEEWREAVRRHLSPSPGMTVVDIGAGTGAFATAFSDWFGLDIFAVEPSAAMRAQIARRPGIQVLEGDAGALPLPDGSADGAWMSLMIHHIPDMEAAAREIRRVLRPGAPVLIRQGYPDRPYTTRTFPWEFFPETVRTTDTFPSLEQTCRAFATAGFRRDALEPVPETLMSLAEFLAQVDVLRRSATIMRGLTEEEFLRGKEQLRRAAQDAEQTSATKPRANWLDLLVLR</sequence>
<protein>
    <submittedName>
        <fullName evidence="2">Class I SAM-dependent methyltransferase</fullName>
        <ecNumber evidence="2">2.1.1.-</ecNumber>
    </submittedName>
</protein>
<dbReference type="EC" id="2.1.1.-" evidence="2"/>
<dbReference type="SUPFAM" id="SSF53335">
    <property type="entry name" value="S-adenosyl-L-methionine-dependent methyltransferases"/>
    <property type="match status" value="1"/>
</dbReference>
<organism evidence="2 3">
    <name type="scientific">Nonomuraea helvata</name>
    <dbReference type="NCBI Taxonomy" id="37484"/>
    <lineage>
        <taxon>Bacteria</taxon>
        <taxon>Bacillati</taxon>
        <taxon>Actinomycetota</taxon>
        <taxon>Actinomycetes</taxon>
        <taxon>Streptosporangiales</taxon>
        <taxon>Streptosporangiaceae</taxon>
        <taxon>Nonomuraea</taxon>
    </lineage>
</organism>
<dbReference type="Pfam" id="PF08241">
    <property type="entry name" value="Methyltransf_11"/>
    <property type="match status" value="1"/>
</dbReference>
<comment type="caution">
    <text evidence="2">The sequence shown here is derived from an EMBL/GenBank/DDBJ whole genome shotgun (WGS) entry which is preliminary data.</text>
</comment>
<dbReference type="InterPro" id="IPR013216">
    <property type="entry name" value="Methyltransf_11"/>
</dbReference>
<reference evidence="2 3" key="1">
    <citation type="submission" date="2024-09" db="EMBL/GenBank/DDBJ databases">
        <authorList>
            <person name="Sun Q."/>
            <person name="Mori K."/>
        </authorList>
    </citation>
    <scope>NUCLEOTIDE SEQUENCE [LARGE SCALE GENOMIC DNA]</scope>
    <source>
        <strain evidence="2 3">JCM 3143</strain>
    </source>
</reference>
<dbReference type="EMBL" id="JBHMBW010000104">
    <property type="protein sequence ID" value="MFB9631125.1"/>
    <property type="molecule type" value="Genomic_DNA"/>
</dbReference>
<keyword evidence="3" id="KW-1185">Reference proteome</keyword>
<dbReference type="Gene3D" id="3.40.50.150">
    <property type="entry name" value="Vaccinia Virus protein VP39"/>
    <property type="match status" value="1"/>
</dbReference>
<dbReference type="Proteomes" id="UP001589532">
    <property type="component" value="Unassembled WGS sequence"/>
</dbReference>
<dbReference type="RefSeq" id="WP_344999520.1">
    <property type="nucleotide sequence ID" value="NZ_BAAAXV010000009.1"/>
</dbReference>
<gene>
    <name evidence="2" type="ORF">ACFFSA_49375</name>
</gene>
<dbReference type="GO" id="GO:0032259">
    <property type="term" value="P:methylation"/>
    <property type="evidence" value="ECO:0007669"/>
    <property type="project" value="UniProtKB-KW"/>
</dbReference>
<keyword evidence="2" id="KW-0489">Methyltransferase</keyword>
<dbReference type="PANTHER" id="PTHR43591:SF24">
    <property type="entry name" value="2-METHOXY-6-POLYPRENYL-1,4-BENZOQUINOL METHYLASE, MITOCHONDRIAL"/>
    <property type="match status" value="1"/>
</dbReference>
<dbReference type="PANTHER" id="PTHR43591">
    <property type="entry name" value="METHYLTRANSFERASE"/>
    <property type="match status" value="1"/>
</dbReference>